<organism evidence="2 3">
    <name type="scientific">Heterodera schachtii</name>
    <name type="common">Sugarbeet cyst nematode worm</name>
    <name type="synonym">Tylenchus schachtii</name>
    <dbReference type="NCBI Taxonomy" id="97005"/>
    <lineage>
        <taxon>Eukaryota</taxon>
        <taxon>Metazoa</taxon>
        <taxon>Ecdysozoa</taxon>
        <taxon>Nematoda</taxon>
        <taxon>Chromadorea</taxon>
        <taxon>Rhabditida</taxon>
        <taxon>Tylenchina</taxon>
        <taxon>Tylenchomorpha</taxon>
        <taxon>Tylenchoidea</taxon>
        <taxon>Heteroderidae</taxon>
        <taxon>Heteroderinae</taxon>
        <taxon>Heterodera</taxon>
    </lineage>
</organism>
<keyword evidence="1" id="KW-0732">Signal</keyword>
<dbReference type="EMBL" id="JBICCN010000175">
    <property type="protein sequence ID" value="KAL3087717.1"/>
    <property type="molecule type" value="Genomic_DNA"/>
</dbReference>
<proteinExistence type="predicted"/>
<name>A0ABD2JAW7_HETSC</name>
<sequence length="211" mass="24113">MKIAIFCSIFLLPFPQLVHADNEKKTVCFGYGARLNVDAWHNGQMKYQFRTRQDNHNGGKQCVAINARRWSGMNAIDPIYFLDPAHQNAETIGEVRLDELRKTTAMSLMVKTRVYFTYNLGQQYSINVWNEHGQELLFTDDVLLDHSNNKQYLDIDPDQFGHLQGNAWINFSLAGHQNFSLGRAAVEVLRAVHSEIDFCGNDKNFGPTGSW</sequence>
<feature type="signal peptide" evidence="1">
    <location>
        <begin position="1"/>
        <end position="20"/>
    </location>
</feature>
<feature type="chain" id="PRO_5044757300" evidence="1">
    <location>
        <begin position="21"/>
        <end position="211"/>
    </location>
</feature>
<protein>
    <submittedName>
        <fullName evidence="2">Uncharacterized protein</fullName>
    </submittedName>
</protein>
<gene>
    <name evidence="2" type="ORF">niasHS_008695</name>
</gene>
<accession>A0ABD2JAW7</accession>
<dbReference type="AlphaFoldDB" id="A0ABD2JAW7"/>
<evidence type="ECO:0000256" key="1">
    <source>
        <dbReference type="SAM" id="SignalP"/>
    </source>
</evidence>
<keyword evidence="3" id="KW-1185">Reference proteome</keyword>
<evidence type="ECO:0000313" key="2">
    <source>
        <dbReference type="EMBL" id="KAL3087717.1"/>
    </source>
</evidence>
<reference evidence="2 3" key="1">
    <citation type="submission" date="2024-10" db="EMBL/GenBank/DDBJ databases">
        <authorList>
            <person name="Kim D."/>
        </authorList>
    </citation>
    <scope>NUCLEOTIDE SEQUENCE [LARGE SCALE GENOMIC DNA]</scope>
    <source>
        <strain evidence="2">Taebaek</strain>
    </source>
</reference>
<dbReference type="Proteomes" id="UP001620645">
    <property type="component" value="Unassembled WGS sequence"/>
</dbReference>
<evidence type="ECO:0000313" key="3">
    <source>
        <dbReference type="Proteomes" id="UP001620645"/>
    </source>
</evidence>
<comment type="caution">
    <text evidence="2">The sequence shown here is derived from an EMBL/GenBank/DDBJ whole genome shotgun (WGS) entry which is preliminary data.</text>
</comment>